<feature type="non-terminal residue" evidence="1">
    <location>
        <position position="1"/>
    </location>
</feature>
<proteinExistence type="predicted"/>
<keyword evidence="2" id="KW-1185">Reference proteome</keyword>
<evidence type="ECO:0000313" key="2">
    <source>
        <dbReference type="Proteomes" id="UP000789860"/>
    </source>
</evidence>
<gene>
    <name evidence="1" type="ORF">SCALOS_LOCUS2375</name>
</gene>
<reference evidence="1" key="1">
    <citation type="submission" date="2021-06" db="EMBL/GenBank/DDBJ databases">
        <authorList>
            <person name="Kallberg Y."/>
            <person name="Tangrot J."/>
            <person name="Rosling A."/>
        </authorList>
    </citation>
    <scope>NUCLEOTIDE SEQUENCE</scope>
    <source>
        <strain evidence="1">AU212A</strain>
    </source>
</reference>
<sequence>EYQELLINKEIYNTNCDPYGFEEKYKIDVIKQNYIFNYASFFSQIPCKLLANFINDDINDREKIEVFHVFSSKKYLIDNEKGCCRWNFWKLGSIDDDWHHCHDLSYHFTKFILKKLLMFKYLKEKNNKIKEIYEDLFK</sequence>
<evidence type="ECO:0000313" key="1">
    <source>
        <dbReference type="EMBL" id="CAG8479795.1"/>
    </source>
</evidence>
<name>A0ACA9KLT6_9GLOM</name>
<dbReference type="EMBL" id="CAJVPM010002088">
    <property type="protein sequence ID" value="CAG8479795.1"/>
    <property type="molecule type" value="Genomic_DNA"/>
</dbReference>
<comment type="caution">
    <text evidence="1">The sequence shown here is derived from an EMBL/GenBank/DDBJ whole genome shotgun (WGS) entry which is preliminary data.</text>
</comment>
<protein>
    <submittedName>
        <fullName evidence="1">9941_t:CDS:1</fullName>
    </submittedName>
</protein>
<organism evidence="1 2">
    <name type="scientific">Scutellospora calospora</name>
    <dbReference type="NCBI Taxonomy" id="85575"/>
    <lineage>
        <taxon>Eukaryota</taxon>
        <taxon>Fungi</taxon>
        <taxon>Fungi incertae sedis</taxon>
        <taxon>Mucoromycota</taxon>
        <taxon>Glomeromycotina</taxon>
        <taxon>Glomeromycetes</taxon>
        <taxon>Diversisporales</taxon>
        <taxon>Gigasporaceae</taxon>
        <taxon>Scutellospora</taxon>
    </lineage>
</organism>
<accession>A0ACA9KLT6</accession>
<dbReference type="Proteomes" id="UP000789860">
    <property type="component" value="Unassembled WGS sequence"/>
</dbReference>